<gene>
    <name evidence="1" type="ORF">GM921_08505</name>
</gene>
<keyword evidence="2" id="KW-1185">Reference proteome</keyword>
<accession>A0A923DWX8</accession>
<dbReference type="EMBL" id="WNXD01000001">
    <property type="protein sequence ID" value="MBB2145521.1"/>
    <property type="molecule type" value="Genomic_DNA"/>
</dbReference>
<evidence type="ECO:0000313" key="2">
    <source>
        <dbReference type="Proteomes" id="UP000601055"/>
    </source>
</evidence>
<dbReference type="RefSeq" id="WP_182922170.1">
    <property type="nucleotide sequence ID" value="NZ_WNXD01000001.1"/>
</dbReference>
<dbReference type="AlphaFoldDB" id="A0A923DWX8"/>
<comment type="caution">
    <text evidence="1">The sequence shown here is derived from an EMBL/GenBank/DDBJ whole genome shotgun (WGS) entry which is preliminary data.</text>
</comment>
<reference evidence="1" key="1">
    <citation type="submission" date="2019-11" db="EMBL/GenBank/DDBJ databases">
        <title>Description of Pedobacter sp. LMG 31464T.</title>
        <authorList>
            <person name="Carlier A."/>
            <person name="Qi S."/>
            <person name="Vandamme P."/>
        </authorList>
    </citation>
    <scope>NUCLEOTIDE SEQUENCE</scope>
    <source>
        <strain evidence="1">LMG 31464</strain>
    </source>
</reference>
<evidence type="ECO:0000313" key="1">
    <source>
        <dbReference type="EMBL" id="MBB2145521.1"/>
    </source>
</evidence>
<sequence length="174" mass="20197">MKKLFFVGFVLFCSACTLKEQDKIATKSYFDLESYFKQEATRLTKANQPIDKAVLVNGKAEEKNLLIKDWEKEFSSFIDADINKASWRGSFKLAKTDSLTTYTSNSEKIPVKKLEITYKDNKVMAIKVFVTNTNNLYTSQDSLSYYPDSLYQIKKTQHIKLMDEKKYQITGKFK</sequence>
<protein>
    <submittedName>
        <fullName evidence="1">Uncharacterized protein</fullName>
    </submittedName>
</protein>
<name>A0A923DWX8_9SPHI</name>
<proteinExistence type="predicted"/>
<organism evidence="1 2">
    <name type="scientific">Pedobacter planticolens</name>
    <dbReference type="NCBI Taxonomy" id="2679964"/>
    <lineage>
        <taxon>Bacteria</taxon>
        <taxon>Pseudomonadati</taxon>
        <taxon>Bacteroidota</taxon>
        <taxon>Sphingobacteriia</taxon>
        <taxon>Sphingobacteriales</taxon>
        <taxon>Sphingobacteriaceae</taxon>
        <taxon>Pedobacter</taxon>
    </lineage>
</organism>
<dbReference type="Proteomes" id="UP000601055">
    <property type="component" value="Unassembled WGS sequence"/>
</dbReference>